<feature type="transmembrane region" description="Helical" evidence="1">
    <location>
        <begin position="38"/>
        <end position="58"/>
    </location>
</feature>
<organism evidence="2 3">
    <name type="scientific">Halosaccharopolyspora lacisalsi</name>
    <dbReference type="NCBI Taxonomy" id="1000566"/>
    <lineage>
        <taxon>Bacteria</taxon>
        <taxon>Bacillati</taxon>
        <taxon>Actinomycetota</taxon>
        <taxon>Actinomycetes</taxon>
        <taxon>Pseudonocardiales</taxon>
        <taxon>Pseudonocardiaceae</taxon>
        <taxon>Halosaccharopolyspora</taxon>
    </lineage>
</organism>
<dbReference type="RefSeq" id="WP_182545233.1">
    <property type="nucleotide sequence ID" value="NZ_JACGWZ010000004.1"/>
</dbReference>
<dbReference type="AlphaFoldDB" id="A0A839DVK0"/>
<dbReference type="EMBL" id="JACGWZ010000004">
    <property type="protein sequence ID" value="MBA8826002.1"/>
    <property type="molecule type" value="Genomic_DNA"/>
</dbReference>
<accession>A0A839DVK0</accession>
<keyword evidence="1" id="KW-1133">Transmembrane helix</keyword>
<sequence>MNRRSVLVLVSLAGCVAVFLMLRDPVGAAGVVRAGWGMLVNGVTTVVESAITFLQHLFR</sequence>
<keyword evidence="1" id="KW-0472">Membrane</keyword>
<comment type="caution">
    <text evidence="2">The sequence shown here is derived from an EMBL/GenBank/DDBJ whole genome shotgun (WGS) entry which is preliminary data.</text>
</comment>
<dbReference type="PROSITE" id="PS51257">
    <property type="entry name" value="PROKAR_LIPOPROTEIN"/>
    <property type="match status" value="1"/>
</dbReference>
<gene>
    <name evidence="2" type="ORF">FHX42_003368</name>
</gene>
<evidence type="ECO:0000313" key="2">
    <source>
        <dbReference type="EMBL" id="MBA8826002.1"/>
    </source>
</evidence>
<reference evidence="2 3" key="1">
    <citation type="submission" date="2020-07" db="EMBL/GenBank/DDBJ databases">
        <title>Sequencing the genomes of 1000 actinobacteria strains.</title>
        <authorList>
            <person name="Klenk H.-P."/>
        </authorList>
    </citation>
    <scope>NUCLEOTIDE SEQUENCE [LARGE SCALE GENOMIC DNA]</scope>
    <source>
        <strain evidence="2 3">DSM 45975</strain>
    </source>
</reference>
<proteinExistence type="predicted"/>
<evidence type="ECO:0000256" key="1">
    <source>
        <dbReference type="SAM" id="Phobius"/>
    </source>
</evidence>
<keyword evidence="1" id="KW-0812">Transmembrane</keyword>
<dbReference type="Proteomes" id="UP000569329">
    <property type="component" value="Unassembled WGS sequence"/>
</dbReference>
<protein>
    <submittedName>
        <fullName evidence="2">Copper oxidase (Laccase) domain-containing protein</fullName>
    </submittedName>
</protein>
<evidence type="ECO:0000313" key="3">
    <source>
        <dbReference type="Proteomes" id="UP000569329"/>
    </source>
</evidence>
<name>A0A839DVK0_9PSEU</name>
<keyword evidence="3" id="KW-1185">Reference proteome</keyword>